<dbReference type="InterPro" id="IPR013525">
    <property type="entry name" value="ABC2_TM"/>
</dbReference>
<evidence type="ECO:0000256" key="3">
    <source>
        <dbReference type="ARBA" id="ARBA00022448"/>
    </source>
</evidence>
<name>A0ABW2I7B7_9BURK</name>
<evidence type="ECO:0000313" key="12">
    <source>
        <dbReference type="Proteomes" id="UP001596542"/>
    </source>
</evidence>
<protein>
    <recommendedName>
        <fullName evidence="9">Transport permease protein</fullName>
    </recommendedName>
</protein>
<evidence type="ECO:0000256" key="6">
    <source>
        <dbReference type="ARBA" id="ARBA00022989"/>
    </source>
</evidence>
<keyword evidence="5 9" id="KW-0812">Transmembrane</keyword>
<keyword evidence="3 9" id="KW-0813">Transport</keyword>
<evidence type="ECO:0000256" key="1">
    <source>
        <dbReference type="ARBA" id="ARBA00004651"/>
    </source>
</evidence>
<evidence type="ECO:0000313" key="11">
    <source>
        <dbReference type="EMBL" id="MFC7286930.1"/>
    </source>
</evidence>
<comment type="similarity">
    <text evidence="2 9">Belongs to the ABC-2 integral membrane protein family.</text>
</comment>
<evidence type="ECO:0000256" key="9">
    <source>
        <dbReference type="RuleBase" id="RU361157"/>
    </source>
</evidence>
<keyword evidence="6 9" id="KW-1133">Transmembrane helix</keyword>
<keyword evidence="4 9" id="KW-1003">Cell membrane</keyword>
<keyword evidence="7" id="KW-0625">Polysaccharide transport</keyword>
<dbReference type="InterPro" id="IPR047817">
    <property type="entry name" value="ABC2_TM_bact-type"/>
</dbReference>
<proteinExistence type="inferred from homology"/>
<evidence type="ECO:0000256" key="5">
    <source>
        <dbReference type="ARBA" id="ARBA00022692"/>
    </source>
</evidence>
<comment type="caution">
    <text evidence="11">The sequence shown here is derived from an EMBL/GenBank/DDBJ whole genome shotgun (WGS) entry which is preliminary data.</text>
</comment>
<feature type="transmembrane region" description="Helical" evidence="9">
    <location>
        <begin position="30"/>
        <end position="52"/>
    </location>
</feature>
<feature type="domain" description="ABC transmembrane type-2" evidence="10">
    <location>
        <begin position="28"/>
        <end position="249"/>
    </location>
</feature>
<keyword evidence="7" id="KW-0762">Sugar transport</keyword>
<dbReference type="Pfam" id="PF01061">
    <property type="entry name" value="ABC2_membrane"/>
    <property type="match status" value="1"/>
</dbReference>
<accession>A0ABW2I7B7</accession>
<evidence type="ECO:0000256" key="4">
    <source>
        <dbReference type="ARBA" id="ARBA00022475"/>
    </source>
</evidence>
<feature type="transmembrane region" description="Helical" evidence="9">
    <location>
        <begin position="138"/>
        <end position="163"/>
    </location>
</feature>
<evidence type="ECO:0000256" key="7">
    <source>
        <dbReference type="ARBA" id="ARBA00023047"/>
    </source>
</evidence>
<feature type="transmembrane region" description="Helical" evidence="9">
    <location>
        <begin position="228"/>
        <end position="246"/>
    </location>
</feature>
<reference evidence="12" key="1">
    <citation type="journal article" date="2019" name="Int. J. Syst. Evol. Microbiol.">
        <title>The Global Catalogue of Microorganisms (GCM) 10K type strain sequencing project: providing services to taxonomists for standard genome sequencing and annotation.</title>
        <authorList>
            <consortium name="The Broad Institute Genomics Platform"/>
            <consortium name="The Broad Institute Genome Sequencing Center for Infectious Disease"/>
            <person name="Wu L."/>
            <person name="Ma J."/>
        </authorList>
    </citation>
    <scope>NUCLEOTIDE SEQUENCE [LARGE SCALE GENOMIC DNA]</scope>
    <source>
        <strain evidence="12">KACC 12508</strain>
    </source>
</reference>
<dbReference type="RefSeq" id="WP_382270096.1">
    <property type="nucleotide sequence ID" value="NZ_JBHTBU010000001.1"/>
</dbReference>
<evidence type="ECO:0000259" key="10">
    <source>
        <dbReference type="PROSITE" id="PS51012"/>
    </source>
</evidence>
<dbReference type="PANTHER" id="PTHR30413">
    <property type="entry name" value="INNER MEMBRANE TRANSPORT PERMEASE"/>
    <property type="match status" value="1"/>
</dbReference>
<organism evidence="11 12">
    <name type="scientific">Herminiimonas glaciei</name>
    <dbReference type="NCBI Taxonomy" id="523788"/>
    <lineage>
        <taxon>Bacteria</taxon>
        <taxon>Pseudomonadati</taxon>
        <taxon>Pseudomonadota</taxon>
        <taxon>Betaproteobacteria</taxon>
        <taxon>Burkholderiales</taxon>
        <taxon>Oxalobacteraceae</taxon>
        <taxon>Herminiimonas</taxon>
    </lineage>
</organism>
<dbReference type="Proteomes" id="UP001596542">
    <property type="component" value="Unassembled WGS sequence"/>
</dbReference>
<evidence type="ECO:0000256" key="2">
    <source>
        <dbReference type="ARBA" id="ARBA00007783"/>
    </source>
</evidence>
<comment type="subcellular location">
    <subcellularLocation>
        <location evidence="9">Cell inner membrane</location>
        <topology evidence="9">Multi-pass membrane protein</topology>
    </subcellularLocation>
    <subcellularLocation>
        <location evidence="1">Cell membrane</location>
        <topology evidence="1">Multi-pass membrane protein</topology>
    </subcellularLocation>
</comment>
<feature type="transmembrane region" description="Helical" evidence="9">
    <location>
        <begin position="64"/>
        <end position="89"/>
    </location>
</feature>
<evidence type="ECO:0000256" key="8">
    <source>
        <dbReference type="ARBA" id="ARBA00023136"/>
    </source>
</evidence>
<keyword evidence="12" id="KW-1185">Reference proteome</keyword>
<keyword evidence="8 9" id="KW-0472">Membrane</keyword>
<feature type="transmembrane region" description="Helical" evidence="9">
    <location>
        <begin position="109"/>
        <end position="131"/>
    </location>
</feature>
<dbReference type="PROSITE" id="PS51012">
    <property type="entry name" value="ABC_TM2"/>
    <property type="match status" value="1"/>
</dbReference>
<sequence length="257" mass="28470">MSNFIARRSLLWRAVKVEIQSQHAGTVLGLSWILLGPFLLLTLYAFIYAVVFEVRVPGLSRSEYILNVFSGLVLFLAFSQALTAATGALSKERKLMFSSFPAEFIPAKAVIVSYIVLLPATCFVIAGDVIFSSPSWHLLLLPVVALFQLAFSIGLGCLLSLLGLVMRDIGFLIQYIVIALLVVTPIAYTPDMIPPQIKPVLYINPLYYYVSANQHLILLNTLPPMVEIVLGITISLAMFFGGIWVFRRARIAMMDLL</sequence>
<gene>
    <name evidence="11" type="ORF">ACFQPC_02665</name>
</gene>
<feature type="transmembrane region" description="Helical" evidence="9">
    <location>
        <begin position="169"/>
        <end position="188"/>
    </location>
</feature>
<dbReference type="PANTHER" id="PTHR30413:SF10">
    <property type="entry name" value="CAPSULE POLYSACCHARIDE EXPORT INNER-MEMBRANE PROTEIN CTRC"/>
    <property type="match status" value="1"/>
</dbReference>
<dbReference type="EMBL" id="JBHTBU010000001">
    <property type="protein sequence ID" value="MFC7286930.1"/>
    <property type="molecule type" value="Genomic_DNA"/>
</dbReference>